<dbReference type="OrthoDB" id="9787787at2"/>
<dbReference type="PRINTS" id="PR00726">
    <property type="entry name" value="LEXASERPTASE"/>
</dbReference>
<name>A0A3P3WCV7_9FLAO</name>
<reference evidence="9 10" key="1">
    <citation type="submission" date="2018-11" db="EMBL/GenBank/DDBJ databases">
        <title>Flavobacterium sp. nov., YIM 102701-2 draft genome.</title>
        <authorList>
            <person name="Li G."/>
            <person name="Jiang Y."/>
        </authorList>
    </citation>
    <scope>NUCLEOTIDE SEQUENCE [LARGE SCALE GENOMIC DNA]</scope>
    <source>
        <strain evidence="9 10">YIM 102701-2</strain>
    </source>
</reference>
<dbReference type="CDD" id="cd06529">
    <property type="entry name" value="S24_LexA-like"/>
    <property type="match status" value="1"/>
</dbReference>
<dbReference type="GO" id="GO:0016787">
    <property type="term" value="F:hydrolase activity"/>
    <property type="evidence" value="ECO:0007669"/>
    <property type="project" value="UniProtKB-KW"/>
</dbReference>
<feature type="domain" description="Peptidase S24/S26A/S26B/S26C" evidence="8">
    <location>
        <begin position="31"/>
        <end position="146"/>
    </location>
</feature>
<evidence type="ECO:0000259" key="8">
    <source>
        <dbReference type="Pfam" id="PF00717"/>
    </source>
</evidence>
<keyword evidence="3 7" id="KW-0378">Hydrolase</keyword>
<evidence type="ECO:0000256" key="3">
    <source>
        <dbReference type="ARBA" id="ARBA00022801"/>
    </source>
</evidence>
<dbReference type="GO" id="GO:0006355">
    <property type="term" value="P:regulation of DNA-templated transcription"/>
    <property type="evidence" value="ECO:0007669"/>
    <property type="project" value="InterPro"/>
</dbReference>
<dbReference type="InterPro" id="IPR006197">
    <property type="entry name" value="Peptidase_S24_LexA"/>
</dbReference>
<dbReference type="GO" id="GO:0009432">
    <property type="term" value="P:SOS response"/>
    <property type="evidence" value="ECO:0007669"/>
    <property type="project" value="UniProtKB-KW"/>
</dbReference>
<protein>
    <submittedName>
        <fullName evidence="9">Translesion error-prone DNA polymerase V autoproteolytic subunit</fullName>
    </submittedName>
</protein>
<evidence type="ECO:0000256" key="7">
    <source>
        <dbReference type="RuleBase" id="RU003991"/>
    </source>
</evidence>
<evidence type="ECO:0000256" key="5">
    <source>
        <dbReference type="ARBA" id="ARBA00023204"/>
    </source>
</evidence>
<dbReference type="AlphaFoldDB" id="A0A3P3WCV7"/>
<dbReference type="PANTHER" id="PTHR33516">
    <property type="entry name" value="LEXA REPRESSOR"/>
    <property type="match status" value="1"/>
</dbReference>
<proteinExistence type="inferred from homology"/>
<dbReference type="Proteomes" id="UP000275719">
    <property type="component" value="Unassembled WGS sequence"/>
</dbReference>
<gene>
    <name evidence="9" type="ORF">EG240_04775</name>
</gene>
<dbReference type="PANTHER" id="PTHR33516:SF2">
    <property type="entry name" value="LEXA REPRESSOR-RELATED"/>
    <property type="match status" value="1"/>
</dbReference>
<keyword evidence="2" id="KW-0227">DNA damage</keyword>
<keyword evidence="6" id="KW-0742">SOS response</keyword>
<evidence type="ECO:0000256" key="1">
    <source>
        <dbReference type="ARBA" id="ARBA00007484"/>
    </source>
</evidence>
<keyword evidence="10" id="KW-1185">Reference proteome</keyword>
<dbReference type="InterPro" id="IPR039418">
    <property type="entry name" value="LexA-like"/>
</dbReference>
<dbReference type="Pfam" id="PF00717">
    <property type="entry name" value="Peptidase_S24"/>
    <property type="match status" value="1"/>
</dbReference>
<keyword evidence="5" id="KW-0234">DNA repair</keyword>
<dbReference type="GO" id="GO:0006281">
    <property type="term" value="P:DNA repair"/>
    <property type="evidence" value="ECO:0007669"/>
    <property type="project" value="UniProtKB-KW"/>
</dbReference>
<dbReference type="SUPFAM" id="SSF51306">
    <property type="entry name" value="LexA/Signal peptidase"/>
    <property type="match status" value="1"/>
</dbReference>
<dbReference type="InterPro" id="IPR050077">
    <property type="entry name" value="LexA_repressor"/>
</dbReference>
<keyword evidence="4 7" id="KW-0068">Autocatalytic cleavage</keyword>
<evidence type="ECO:0000313" key="9">
    <source>
        <dbReference type="EMBL" id="RRJ91876.1"/>
    </source>
</evidence>
<dbReference type="InterPro" id="IPR015927">
    <property type="entry name" value="Peptidase_S24_S26A/B/C"/>
</dbReference>
<comment type="caution">
    <text evidence="9">The sequence shown here is derived from an EMBL/GenBank/DDBJ whole genome shotgun (WGS) entry which is preliminary data.</text>
</comment>
<evidence type="ECO:0000313" key="10">
    <source>
        <dbReference type="Proteomes" id="UP000275719"/>
    </source>
</evidence>
<dbReference type="NCBIfam" id="NF007621">
    <property type="entry name" value="PRK10276.1"/>
    <property type="match status" value="1"/>
</dbReference>
<organism evidence="9 10">
    <name type="scientific">Paenimyroides tangerinum</name>
    <dbReference type="NCBI Taxonomy" id="2488728"/>
    <lineage>
        <taxon>Bacteria</taxon>
        <taxon>Pseudomonadati</taxon>
        <taxon>Bacteroidota</taxon>
        <taxon>Flavobacteriia</taxon>
        <taxon>Flavobacteriales</taxon>
        <taxon>Flavobacteriaceae</taxon>
        <taxon>Paenimyroides</taxon>
    </lineage>
</organism>
<evidence type="ECO:0000256" key="2">
    <source>
        <dbReference type="ARBA" id="ARBA00022763"/>
    </source>
</evidence>
<accession>A0A3P3WCV7</accession>
<comment type="similarity">
    <text evidence="1 7">Belongs to the peptidase S24 family.</text>
</comment>
<evidence type="ECO:0000256" key="6">
    <source>
        <dbReference type="ARBA" id="ARBA00023236"/>
    </source>
</evidence>
<dbReference type="GO" id="GO:0003677">
    <property type="term" value="F:DNA binding"/>
    <property type="evidence" value="ECO:0007669"/>
    <property type="project" value="InterPro"/>
</dbReference>
<dbReference type="InterPro" id="IPR036286">
    <property type="entry name" value="LexA/Signal_pep-like_sf"/>
</dbReference>
<sequence>MQMKSLHASENLEIFGLETSENNEIALVNAGVKAGFPSPAGDFIFDTIDLNRELIKDPDTTFLARVSGSSMQDMRIYDGDLILIDRSIAPSNGKIAVCYIDGEFTLKRLEIIKEAGEIKKILLCPENADFSPIEVSPENDFLIWGILTYAITKY</sequence>
<evidence type="ECO:0000256" key="4">
    <source>
        <dbReference type="ARBA" id="ARBA00022813"/>
    </source>
</evidence>
<dbReference type="Gene3D" id="2.10.109.10">
    <property type="entry name" value="Umud Fragment, subunit A"/>
    <property type="match status" value="1"/>
</dbReference>
<dbReference type="EMBL" id="RQVQ01000008">
    <property type="protein sequence ID" value="RRJ91876.1"/>
    <property type="molecule type" value="Genomic_DNA"/>
</dbReference>